<dbReference type="PANTHER" id="PTHR19211">
    <property type="entry name" value="ATP-BINDING TRANSPORT PROTEIN-RELATED"/>
    <property type="match status" value="1"/>
</dbReference>
<feature type="domain" description="ABC transporter" evidence="4">
    <location>
        <begin position="327"/>
        <end position="537"/>
    </location>
</feature>
<dbReference type="EMBL" id="UGGP01000001">
    <property type="protein sequence ID" value="STO08822.1"/>
    <property type="molecule type" value="Genomic_DNA"/>
</dbReference>
<dbReference type="GO" id="GO:0005524">
    <property type="term" value="F:ATP binding"/>
    <property type="evidence" value="ECO:0007669"/>
    <property type="project" value="UniProtKB-KW"/>
</dbReference>
<dbReference type="Gene3D" id="3.40.50.300">
    <property type="entry name" value="P-loop containing nucleotide triphosphate hydrolases"/>
    <property type="match status" value="2"/>
</dbReference>
<evidence type="ECO:0000313" key="5">
    <source>
        <dbReference type="EMBL" id="STO08822.1"/>
    </source>
</evidence>
<evidence type="ECO:0000259" key="4">
    <source>
        <dbReference type="PROSITE" id="PS50893"/>
    </source>
</evidence>
<dbReference type="STRING" id="1397694.GCA_000702585_02688"/>
<dbReference type="Proteomes" id="UP000254060">
    <property type="component" value="Unassembled WGS sequence"/>
</dbReference>
<dbReference type="Pfam" id="PF00005">
    <property type="entry name" value="ABC_tran"/>
    <property type="match status" value="2"/>
</dbReference>
<dbReference type="InterPro" id="IPR003439">
    <property type="entry name" value="ABC_transporter-like_ATP-bd"/>
</dbReference>
<dbReference type="InterPro" id="IPR050611">
    <property type="entry name" value="ABCF"/>
</dbReference>
<keyword evidence="1" id="KW-0677">Repeat</keyword>
<dbReference type="InterPro" id="IPR032781">
    <property type="entry name" value="ABC_tran_Xtn"/>
</dbReference>
<dbReference type="FunFam" id="3.40.50.300:FF:000011">
    <property type="entry name" value="Putative ABC transporter ATP-binding component"/>
    <property type="match status" value="1"/>
</dbReference>
<dbReference type="NCBIfam" id="NF000355">
    <property type="entry name" value="ribo_prot_ABC_F"/>
    <property type="match status" value="1"/>
</dbReference>
<dbReference type="InterPro" id="IPR017871">
    <property type="entry name" value="ABC_transporter-like_CS"/>
</dbReference>
<dbReference type="PROSITE" id="PS50893">
    <property type="entry name" value="ABC_TRANSPORTER_2"/>
    <property type="match status" value="2"/>
</dbReference>
<feature type="domain" description="ABC transporter" evidence="4">
    <location>
        <begin position="2"/>
        <end position="239"/>
    </location>
</feature>
<proteinExistence type="predicted"/>
<sequence length="564" mass="63756">MLSIQQVRFDHDRQPLFDGVSFEVAPNERAVLFGTNGSGKTTLFQLIVGKLVPEAGKVDVRGTIGVVEQTVLENDSTALEYVMRGDLERYPLYAAVTSGDTQRVLCVYDEALAADVFGLEDEARRALKQLGLEAHETSRLRELSGGEQTRVQLARLTMRRVDVVLLDEPTNHLDIDSIEWLTEWVNEFDGTVLAISHDRQFIDDIATVILELEEGRVTRYPGNYTAYTAQKREEQRRDARDHDRYVARKSELLDMIHRYKGWHLRAKATASVRSPGAQKGAANLAVKMKARERKLEQLETARPDKPKEATHIHVRFQTDPLEASTWLSFDDVSFGYGRPLFERLSFTINRGDRISIVGPNGSGKTTLLKLITGELVPESGNVTRHPRLKIGYFSQTLAKLPDDGTLLDALLAESDIPETEARTLLAHFLFRRDEVYKPIREASMGEKCRIAFLILYFSDAHLLALDEPTNYLDVATREQIETALEVYRGGLILISHDRTFHRLTDRVIELGETVKVHAKETGPPVDVDAALRTIEALANEEQKFFDEAGNVLPFDESEQMRRNE</sequence>
<reference evidence="5 6" key="1">
    <citation type="submission" date="2018-06" db="EMBL/GenBank/DDBJ databases">
        <authorList>
            <consortium name="Pathogen Informatics"/>
            <person name="Doyle S."/>
        </authorList>
    </citation>
    <scope>NUCLEOTIDE SEQUENCE [LARGE SCALE GENOMIC DNA]</scope>
    <source>
        <strain evidence="5 6">NCTC13163</strain>
    </source>
</reference>
<dbReference type="GO" id="GO:0016887">
    <property type="term" value="F:ATP hydrolysis activity"/>
    <property type="evidence" value="ECO:0007669"/>
    <property type="project" value="InterPro"/>
</dbReference>
<gene>
    <name evidence="5" type="primary">yheS_1</name>
    <name evidence="5" type="ORF">NCTC13163_02200</name>
</gene>
<dbReference type="InterPro" id="IPR003593">
    <property type="entry name" value="AAA+_ATPase"/>
</dbReference>
<dbReference type="PROSITE" id="PS00211">
    <property type="entry name" value="ABC_TRANSPORTER_1"/>
    <property type="match status" value="1"/>
</dbReference>
<evidence type="ECO:0000256" key="1">
    <source>
        <dbReference type="ARBA" id="ARBA00022737"/>
    </source>
</evidence>
<organism evidence="5 6">
    <name type="scientific">Exiguobacterium aurantiacum</name>
    <dbReference type="NCBI Taxonomy" id="33987"/>
    <lineage>
        <taxon>Bacteria</taxon>
        <taxon>Bacillati</taxon>
        <taxon>Bacillota</taxon>
        <taxon>Bacilli</taxon>
        <taxon>Bacillales</taxon>
        <taxon>Bacillales Family XII. Incertae Sedis</taxon>
        <taxon>Exiguobacterium</taxon>
    </lineage>
</organism>
<dbReference type="Pfam" id="PF12848">
    <property type="entry name" value="ABC_tran_Xtn"/>
    <property type="match status" value="1"/>
</dbReference>
<name>A0A377FVF4_9BACL</name>
<dbReference type="PANTHER" id="PTHR19211:SF14">
    <property type="entry name" value="ATP-BINDING CASSETTE SUB-FAMILY F MEMBER 1"/>
    <property type="match status" value="1"/>
</dbReference>
<dbReference type="CDD" id="cd03221">
    <property type="entry name" value="ABCF_EF-3"/>
    <property type="match status" value="2"/>
</dbReference>
<dbReference type="RefSeq" id="WP_029335708.1">
    <property type="nucleotide sequence ID" value="NZ_UGGP01000001.1"/>
</dbReference>
<accession>A0A377FVF4</accession>
<dbReference type="SUPFAM" id="SSF52540">
    <property type="entry name" value="P-loop containing nucleoside triphosphate hydrolases"/>
    <property type="match status" value="2"/>
</dbReference>
<protein>
    <submittedName>
        <fullName evidence="5">Uncharacterized ABC transporter ATP-binding protein YheS</fullName>
    </submittedName>
</protein>
<dbReference type="OrthoDB" id="9762369at2"/>
<evidence type="ECO:0000256" key="2">
    <source>
        <dbReference type="ARBA" id="ARBA00022741"/>
    </source>
</evidence>
<dbReference type="SMART" id="SM00382">
    <property type="entry name" value="AAA"/>
    <property type="match status" value="2"/>
</dbReference>
<evidence type="ECO:0000256" key="3">
    <source>
        <dbReference type="ARBA" id="ARBA00022840"/>
    </source>
</evidence>
<keyword evidence="3 5" id="KW-0067">ATP-binding</keyword>
<dbReference type="AlphaFoldDB" id="A0A377FVF4"/>
<dbReference type="InterPro" id="IPR027417">
    <property type="entry name" value="P-loop_NTPase"/>
</dbReference>
<keyword evidence="2" id="KW-0547">Nucleotide-binding</keyword>
<evidence type="ECO:0000313" key="6">
    <source>
        <dbReference type="Proteomes" id="UP000254060"/>
    </source>
</evidence>